<evidence type="ECO:0008006" key="3">
    <source>
        <dbReference type="Google" id="ProtNLM"/>
    </source>
</evidence>
<reference evidence="1" key="1">
    <citation type="submission" date="2023-03" db="EMBL/GenBank/DDBJ databases">
        <title>Massive genome expansion in bonnet fungi (Mycena s.s.) driven by repeated elements and novel gene families across ecological guilds.</title>
        <authorList>
            <consortium name="Lawrence Berkeley National Laboratory"/>
            <person name="Harder C.B."/>
            <person name="Miyauchi S."/>
            <person name="Viragh M."/>
            <person name="Kuo A."/>
            <person name="Thoen E."/>
            <person name="Andreopoulos B."/>
            <person name="Lu D."/>
            <person name="Skrede I."/>
            <person name="Drula E."/>
            <person name="Henrissat B."/>
            <person name="Morin E."/>
            <person name="Kohler A."/>
            <person name="Barry K."/>
            <person name="LaButti K."/>
            <person name="Morin E."/>
            <person name="Salamov A."/>
            <person name="Lipzen A."/>
            <person name="Mereny Z."/>
            <person name="Hegedus B."/>
            <person name="Baldrian P."/>
            <person name="Stursova M."/>
            <person name="Weitz H."/>
            <person name="Taylor A."/>
            <person name="Grigoriev I.V."/>
            <person name="Nagy L.G."/>
            <person name="Martin F."/>
            <person name="Kauserud H."/>
        </authorList>
    </citation>
    <scope>NUCLEOTIDE SEQUENCE</scope>
    <source>
        <strain evidence="1">9284</strain>
    </source>
</reference>
<dbReference type="Proteomes" id="UP001221142">
    <property type="component" value="Unassembled WGS sequence"/>
</dbReference>
<name>A0AAD7C7C2_9AGAR</name>
<dbReference type="EMBL" id="JARKIF010000004">
    <property type="protein sequence ID" value="KAJ7641152.1"/>
    <property type="molecule type" value="Genomic_DNA"/>
</dbReference>
<organism evidence="1 2">
    <name type="scientific">Roridomyces roridus</name>
    <dbReference type="NCBI Taxonomy" id="1738132"/>
    <lineage>
        <taxon>Eukaryota</taxon>
        <taxon>Fungi</taxon>
        <taxon>Dikarya</taxon>
        <taxon>Basidiomycota</taxon>
        <taxon>Agaricomycotina</taxon>
        <taxon>Agaricomycetes</taxon>
        <taxon>Agaricomycetidae</taxon>
        <taxon>Agaricales</taxon>
        <taxon>Marasmiineae</taxon>
        <taxon>Mycenaceae</taxon>
        <taxon>Roridomyces</taxon>
    </lineage>
</organism>
<sequence length="218" mass="24815">MLITVLEEIRLYHDRWEHVEIQATEYALRTLLKGRMPMLRSLSMDMEDDGSTRPRVDPLDFPRLRTVSLNWFQYPVDWLPWGQVTSLTIDDMSSVNYMPILRDAIHLVDLTFIDCRFSNAESPADIPLTRVTSLVMLASDVQIFGVISTPALQTLQISGEKLGNDPIGTLGRLISRSGFKLQRLLITGHRSPLATNRVFRTAFPTIPLITFNNSIRSD</sequence>
<gene>
    <name evidence="1" type="ORF">FB45DRAFT_1021929</name>
</gene>
<evidence type="ECO:0000313" key="1">
    <source>
        <dbReference type="EMBL" id="KAJ7641152.1"/>
    </source>
</evidence>
<dbReference type="AlphaFoldDB" id="A0AAD7C7C2"/>
<comment type="caution">
    <text evidence="1">The sequence shown here is derived from an EMBL/GenBank/DDBJ whole genome shotgun (WGS) entry which is preliminary data.</text>
</comment>
<protein>
    <recommendedName>
        <fullName evidence="3">F-box domain-containing protein</fullName>
    </recommendedName>
</protein>
<proteinExistence type="predicted"/>
<evidence type="ECO:0000313" key="2">
    <source>
        <dbReference type="Proteomes" id="UP001221142"/>
    </source>
</evidence>
<accession>A0AAD7C7C2</accession>
<keyword evidence="2" id="KW-1185">Reference proteome</keyword>